<dbReference type="InterPro" id="IPR022383">
    <property type="entry name" value="Lactate/malate_DH_C"/>
</dbReference>
<dbReference type="Gene3D" id="3.40.50.720">
    <property type="entry name" value="NAD(P)-binding Rossmann-like Domain"/>
    <property type="match status" value="1"/>
</dbReference>
<comment type="function">
    <text evidence="7">Catalyzes the conversion of lactate to pyruvate.</text>
</comment>
<comment type="caution">
    <text evidence="7">Lacks conserved residue(s) required for the propagation of feature annotation.</text>
</comment>
<dbReference type="InterPro" id="IPR036291">
    <property type="entry name" value="NAD(P)-bd_dom_sf"/>
</dbReference>
<evidence type="ECO:0000256" key="1">
    <source>
        <dbReference type="ARBA" id="ARBA00004843"/>
    </source>
</evidence>
<organism evidence="11 12">
    <name type="scientific">Arcanobacterium wilhelmae</name>
    <dbReference type="NCBI Taxonomy" id="1803177"/>
    <lineage>
        <taxon>Bacteria</taxon>
        <taxon>Bacillati</taxon>
        <taxon>Actinomycetota</taxon>
        <taxon>Actinomycetes</taxon>
        <taxon>Actinomycetales</taxon>
        <taxon>Actinomycetaceae</taxon>
        <taxon>Arcanobacterium</taxon>
    </lineage>
</organism>
<keyword evidence="5 7" id="KW-0520">NAD</keyword>
<evidence type="ECO:0000256" key="8">
    <source>
        <dbReference type="SAM" id="MobiDB-lite"/>
    </source>
</evidence>
<dbReference type="Proteomes" id="UP001235966">
    <property type="component" value="Unassembled WGS sequence"/>
</dbReference>
<feature type="binding site" evidence="7">
    <location>
        <position position="65"/>
    </location>
    <ligand>
        <name>NAD(+)</name>
        <dbReference type="ChEBI" id="CHEBI:57540"/>
    </ligand>
</feature>
<dbReference type="NCBIfam" id="TIGR01771">
    <property type="entry name" value="L-LDH-NAD"/>
    <property type="match status" value="1"/>
</dbReference>
<feature type="binding site" evidence="7">
    <location>
        <position position="219"/>
    </location>
    <ligand>
        <name>beta-D-fructose 1,6-bisphosphate</name>
        <dbReference type="ChEBI" id="CHEBI:32966"/>
        <note>allosteric activator</note>
    </ligand>
</feature>
<comment type="activity regulation">
    <text evidence="7">Allosterically activated by fructose 1,6-bisphosphate (FBP).</text>
</comment>
<feature type="binding site" evidence="7">
    <location>
        <begin position="199"/>
        <end position="202"/>
    </location>
    <ligand>
        <name>substrate</name>
    </ligand>
</feature>
<feature type="domain" description="Lactate/malate dehydrogenase C-terminal" evidence="10">
    <location>
        <begin position="196"/>
        <end position="363"/>
    </location>
</feature>
<dbReference type="PANTHER" id="PTHR43128">
    <property type="entry name" value="L-2-HYDROXYCARBOXYLATE DEHYDROGENASE (NAD(P)(+))"/>
    <property type="match status" value="1"/>
</dbReference>
<evidence type="ECO:0000259" key="9">
    <source>
        <dbReference type="Pfam" id="PF00056"/>
    </source>
</evidence>
<dbReference type="InterPro" id="IPR011304">
    <property type="entry name" value="L-lactate_DH"/>
</dbReference>
<dbReference type="EC" id="1.1.1.27" evidence="3 7"/>
<comment type="catalytic activity">
    <reaction evidence="6 7">
        <text>(S)-lactate + NAD(+) = pyruvate + NADH + H(+)</text>
        <dbReference type="Rhea" id="RHEA:23444"/>
        <dbReference type="ChEBI" id="CHEBI:15361"/>
        <dbReference type="ChEBI" id="CHEBI:15378"/>
        <dbReference type="ChEBI" id="CHEBI:16651"/>
        <dbReference type="ChEBI" id="CHEBI:57540"/>
        <dbReference type="ChEBI" id="CHEBI:57945"/>
        <dbReference type="EC" id="1.1.1.27"/>
    </reaction>
</comment>
<keyword evidence="12" id="KW-1185">Reference proteome</keyword>
<feature type="domain" description="Lactate/malate dehydrogenase N-terminal" evidence="9">
    <location>
        <begin position="56"/>
        <end position="193"/>
    </location>
</feature>
<dbReference type="InterPro" id="IPR001557">
    <property type="entry name" value="L-lactate/malate_DH"/>
</dbReference>
<keyword evidence="7" id="KW-0021">Allosteric enzyme</keyword>
<dbReference type="PRINTS" id="PR00086">
    <property type="entry name" value="LLDHDRGNASE"/>
</dbReference>
<dbReference type="InterPro" id="IPR018177">
    <property type="entry name" value="L-lactate_DH_AS"/>
</dbReference>
<dbReference type="SUPFAM" id="SSF51735">
    <property type="entry name" value="NAD(P)-binding Rossmann-fold domains"/>
    <property type="match status" value="1"/>
</dbReference>
<evidence type="ECO:0000256" key="6">
    <source>
        <dbReference type="ARBA" id="ARBA00049258"/>
    </source>
</evidence>
<proteinExistence type="inferred from homology"/>
<evidence type="ECO:0000313" key="12">
    <source>
        <dbReference type="Proteomes" id="UP001235966"/>
    </source>
</evidence>
<feature type="binding site" evidence="7">
    <location>
        <begin position="130"/>
        <end position="131"/>
    </location>
    <ligand>
        <name>NAD(+)</name>
        <dbReference type="ChEBI" id="CHEBI:57540"/>
    </ligand>
</feature>
<dbReference type="EMBL" id="JAUSQW010000001">
    <property type="protein sequence ID" value="MDP9801538.1"/>
    <property type="molecule type" value="Genomic_DNA"/>
</dbReference>
<evidence type="ECO:0000256" key="3">
    <source>
        <dbReference type="ARBA" id="ARBA00012967"/>
    </source>
</evidence>
<keyword evidence="4 7" id="KW-0560">Oxidoreductase</keyword>
<feature type="binding site" evidence="7">
    <location>
        <begin position="169"/>
        <end position="171"/>
    </location>
    <ligand>
        <name>NAD(+)</name>
        <dbReference type="ChEBI" id="CHEBI:57540"/>
    </ligand>
</feature>
<sequence>MSAKKDTPSTTDKNTNSPHATAAQEGVTTPVPEQVQKNVERVKAAVAKNRAHQNSKIILIGDGAVGSSYAYALTIEGIGRELGIIDLNKKKAIGDVMDLSDALSYTSPKKIFAADYEDCADAGLIVICGGAPQKPGETRLQLVDKNLRIFHDIISSVMATGFDGMILVASNPVDILTYAAWRFSGLPSSRVFGSGTALDSARLRKEIGELFNVDARSVHAYIMGEHGDSEFPVWSNANIGGMALSGWIMRDPSVNSKALVDIFDKVVNAAYKIIDAKGATFYGIGVALAQITKAIVRDENSVHAISAYLDGEFGVHDIYTGTPAVIGAEGVSTVIPIQLDMVETEHLESSVKVLRDIIDESFAKFEKDMGIKVPAGVIG</sequence>
<protein>
    <recommendedName>
        <fullName evidence="3 7">L-lactate dehydrogenase</fullName>
        <shortName evidence="7">L-LDH</shortName>
        <ecNumber evidence="3 7">1.1.1.27</ecNumber>
    </recommendedName>
</protein>
<comment type="similarity">
    <text evidence="2 7">Belongs to the LDH/MDH superfamily. LDH family.</text>
</comment>
<accession>A0ABT9NCW7</accession>
<name>A0ABT9NCW7_9ACTO</name>
<feature type="modified residue" description="Phosphotyrosine" evidence="7">
    <location>
        <position position="271"/>
    </location>
</feature>
<dbReference type="HAMAP" id="MF_00488">
    <property type="entry name" value="Lactate_dehydrog"/>
    <property type="match status" value="1"/>
</dbReference>
<dbReference type="SUPFAM" id="SSF56327">
    <property type="entry name" value="LDH C-terminal domain-like"/>
    <property type="match status" value="1"/>
</dbReference>
<comment type="subcellular location">
    <subcellularLocation>
        <location evidence="7">Cytoplasm</location>
    </subcellularLocation>
</comment>
<gene>
    <name evidence="7" type="primary">ldh</name>
    <name evidence="11" type="ORF">J2S49_001614</name>
</gene>
<comment type="subunit">
    <text evidence="7">Homotetramer.</text>
</comment>
<dbReference type="PIRSF" id="PIRSF000102">
    <property type="entry name" value="Lac_mal_DH"/>
    <property type="match status" value="1"/>
</dbReference>
<feature type="binding site" evidence="7">
    <location>
        <position position="139"/>
    </location>
    <ligand>
        <name>substrate</name>
    </ligand>
</feature>
<feature type="region of interest" description="Disordered" evidence="8">
    <location>
        <begin position="1"/>
        <end position="33"/>
    </location>
</feature>
<feature type="binding site" evidence="7">
    <location>
        <position position="133"/>
    </location>
    <ligand>
        <name>substrate</name>
    </ligand>
</feature>
<evidence type="ECO:0000256" key="5">
    <source>
        <dbReference type="ARBA" id="ARBA00023027"/>
    </source>
</evidence>
<evidence type="ECO:0000313" key="11">
    <source>
        <dbReference type="EMBL" id="MDP9801538.1"/>
    </source>
</evidence>
<dbReference type="GO" id="GO:0004459">
    <property type="term" value="F:L-lactate dehydrogenase (NAD+) activity"/>
    <property type="evidence" value="ECO:0007669"/>
    <property type="project" value="UniProtKB-EC"/>
</dbReference>
<dbReference type="InterPro" id="IPR001236">
    <property type="entry name" value="Lactate/malate_DH_N"/>
</dbReference>
<evidence type="ECO:0000259" key="10">
    <source>
        <dbReference type="Pfam" id="PF02866"/>
    </source>
</evidence>
<dbReference type="NCBIfam" id="NF000824">
    <property type="entry name" value="PRK00066.1"/>
    <property type="match status" value="1"/>
</dbReference>
<dbReference type="Gene3D" id="3.90.110.10">
    <property type="entry name" value="Lactate dehydrogenase/glycoside hydrolase, family 4, C-terminal"/>
    <property type="match status" value="1"/>
</dbReference>
<dbReference type="Pfam" id="PF02866">
    <property type="entry name" value="Ldh_1_C"/>
    <property type="match status" value="1"/>
</dbReference>
<feature type="binding site" evidence="7">
    <location>
        <position position="204"/>
    </location>
    <ligand>
        <name>beta-D-fructose 1,6-bisphosphate</name>
        <dbReference type="ChEBI" id="CHEBI:32966"/>
        <note>allosteric activator</note>
    </ligand>
</feature>
<dbReference type="CDD" id="cd05291">
    <property type="entry name" value="HicDH_like"/>
    <property type="match status" value="1"/>
</dbReference>
<evidence type="ECO:0000256" key="7">
    <source>
        <dbReference type="HAMAP-Rule" id="MF_00488"/>
    </source>
</evidence>
<feature type="binding site" evidence="7">
    <location>
        <position position="116"/>
    </location>
    <ligand>
        <name>NAD(+)</name>
        <dbReference type="ChEBI" id="CHEBI:57540"/>
    </ligand>
</feature>
<dbReference type="Pfam" id="PF00056">
    <property type="entry name" value="Ldh_1_N"/>
    <property type="match status" value="1"/>
</dbReference>
<feature type="binding site" evidence="7">
    <location>
        <position position="86"/>
    </location>
    <ligand>
        <name>NAD(+)</name>
        <dbReference type="ChEBI" id="CHEBI:57540"/>
    </ligand>
</feature>
<feature type="active site" description="Proton acceptor" evidence="7">
    <location>
        <position position="226"/>
    </location>
</feature>
<keyword evidence="7" id="KW-0597">Phosphoprotein</keyword>
<evidence type="ECO:0000256" key="4">
    <source>
        <dbReference type="ARBA" id="ARBA00023002"/>
    </source>
</evidence>
<dbReference type="InterPro" id="IPR015955">
    <property type="entry name" value="Lactate_DH/Glyco_Ohase_4_C"/>
</dbReference>
<dbReference type="RefSeq" id="WP_278059650.1">
    <property type="nucleotide sequence ID" value="NZ_CP121247.1"/>
</dbReference>
<feature type="binding site" evidence="7">
    <location>
        <position position="280"/>
    </location>
    <ligand>
        <name>substrate</name>
    </ligand>
</feature>
<feature type="compositionally biased region" description="Polar residues" evidence="8">
    <location>
        <begin position="8"/>
        <end position="19"/>
    </location>
</feature>
<evidence type="ECO:0000256" key="2">
    <source>
        <dbReference type="ARBA" id="ARBA00006054"/>
    </source>
</evidence>
<keyword evidence="7" id="KW-0963">Cytoplasm</keyword>
<comment type="caution">
    <text evidence="11">The sequence shown here is derived from an EMBL/GenBank/DDBJ whole genome shotgun (WGS) entry which is preliminary data.</text>
</comment>
<dbReference type="PANTHER" id="PTHR43128:SF16">
    <property type="entry name" value="L-LACTATE DEHYDROGENASE"/>
    <property type="match status" value="1"/>
</dbReference>
<feature type="binding site" evidence="7">
    <location>
        <position position="194"/>
    </location>
    <ligand>
        <name>NAD(+)</name>
        <dbReference type="ChEBI" id="CHEBI:57540"/>
    </ligand>
</feature>
<feature type="binding site" evidence="7">
    <location>
        <begin position="171"/>
        <end position="174"/>
    </location>
    <ligand>
        <name>substrate</name>
    </ligand>
</feature>
<comment type="pathway">
    <text evidence="1 7">Fermentation; pyruvate fermentation to lactate; (S)-lactate from pyruvate: step 1/1.</text>
</comment>
<dbReference type="PROSITE" id="PS00064">
    <property type="entry name" value="L_LDH"/>
    <property type="match status" value="1"/>
</dbReference>
<reference evidence="11 12" key="1">
    <citation type="submission" date="2023-07" db="EMBL/GenBank/DDBJ databases">
        <title>Sequencing the genomes of 1000 actinobacteria strains.</title>
        <authorList>
            <person name="Klenk H.-P."/>
        </authorList>
    </citation>
    <scope>NUCLEOTIDE SEQUENCE [LARGE SCALE GENOMIC DNA]</scope>
    <source>
        <strain evidence="11 12">DSM 102162</strain>
    </source>
</reference>
<feature type="binding site" evidence="7">
    <location>
        <position position="91"/>
    </location>
    <ligand>
        <name>NAD(+)</name>
        <dbReference type="ChEBI" id="CHEBI:57540"/>
    </ligand>
</feature>